<dbReference type="Pfam" id="PF00018">
    <property type="entry name" value="SH3_1"/>
    <property type="match status" value="1"/>
</dbReference>
<proteinExistence type="predicted"/>
<feature type="compositionally biased region" description="Polar residues" evidence="3">
    <location>
        <begin position="66"/>
        <end position="75"/>
    </location>
</feature>
<feature type="compositionally biased region" description="Basic and acidic residues" evidence="3">
    <location>
        <begin position="111"/>
        <end position="121"/>
    </location>
</feature>
<feature type="domain" description="SH3" evidence="4">
    <location>
        <begin position="271"/>
        <end position="332"/>
    </location>
</feature>
<feature type="region of interest" description="Disordered" evidence="3">
    <location>
        <begin position="346"/>
        <end position="383"/>
    </location>
</feature>
<accession>A0AA35JA14</accession>
<organism evidence="5 6">
    <name type="scientific">Saccharomyces uvarum</name>
    <name type="common">Yeast</name>
    <name type="synonym">Saccharomyces bayanus var. uvarum</name>
    <dbReference type="NCBI Taxonomy" id="230603"/>
    <lineage>
        <taxon>Eukaryota</taxon>
        <taxon>Fungi</taxon>
        <taxon>Dikarya</taxon>
        <taxon>Ascomycota</taxon>
        <taxon>Saccharomycotina</taxon>
        <taxon>Saccharomycetes</taxon>
        <taxon>Saccharomycetales</taxon>
        <taxon>Saccharomycetaceae</taxon>
        <taxon>Saccharomyces</taxon>
    </lineage>
</organism>
<dbReference type="GO" id="GO:0030950">
    <property type="term" value="P:establishment or maintenance of actin cytoskeleton polarity"/>
    <property type="evidence" value="ECO:0007669"/>
    <property type="project" value="TreeGrafter"/>
</dbReference>
<feature type="compositionally biased region" description="Acidic residues" evidence="3">
    <location>
        <begin position="222"/>
        <end position="238"/>
    </location>
</feature>
<feature type="region of interest" description="Disordered" evidence="3">
    <location>
        <begin position="403"/>
        <end position="438"/>
    </location>
</feature>
<dbReference type="GO" id="GO:0051286">
    <property type="term" value="C:cell tip"/>
    <property type="evidence" value="ECO:0007669"/>
    <property type="project" value="TreeGrafter"/>
</dbReference>
<dbReference type="EMBL" id="OX365912">
    <property type="protein sequence ID" value="CAI4054349.1"/>
    <property type="molecule type" value="Genomic_DNA"/>
</dbReference>
<dbReference type="AlphaFoldDB" id="A0AA35JA14"/>
<name>A0AA35JA14_SACUV</name>
<feature type="compositionally biased region" description="Low complexity" evidence="3">
    <location>
        <begin position="608"/>
        <end position="617"/>
    </location>
</feature>
<dbReference type="GO" id="GO:0015630">
    <property type="term" value="C:microtubule cytoskeleton"/>
    <property type="evidence" value="ECO:0007669"/>
    <property type="project" value="TreeGrafter"/>
</dbReference>
<feature type="compositionally biased region" description="Polar residues" evidence="3">
    <location>
        <begin position="550"/>
        <end position="576"/>
    </location>
</feature>
<feature type="region of interest" description="Disordered" evidence="3">
    <location>
        <begin position="498"/>
        <end position="590"/>
    </location>
</feature>
<dbReference type="InterPro" id="IPR053039">
    <property type="entry name" value="Polarity_Bud-Selection_Reg"/>
</dbReference>
<dbReference type="PANTHER" id="PTHR47775">
    <property type="entry name" value="BUD SITE SELECTION PROTEIN 14"/>
    <property type="match status" value="1"/>
</dbReference>
<evidence type="ECO:0000313" key="6">
    <source>
        <dbReference type="Proteomes" id="UP001162090"/>
    </source>
</evidence>
<evidence type="ECO:0000256" key="2">
    <source>
        <dbReference type="PROSITE-ProRule" id="PRU00192"/>
    </source>
</evidence>
<feature type="compositionally biased region" description="Basic and acidic residues" evidence="3">
    <location>
        <begin position="129"/>
        <end position="157"/>
    </location>
</feature>
<sequence>MSNKEQHVDGASESAVKEIRSIAATRDGGYVPPLITSKLGMDASQSHALLNDPTLIEDFSDIINNRPTVGSQQALGNEDSESMGGSVVVTPTSNKSSPFNSKLSILGNAAEKSHTPLRHRDDDDDNDVEKEVEVEVEAEKHTHDGSGRGQRHSKENSTELPGSYDYSDSEFEDNLEKRLQDIDTDPSDSGDNDEGHSVVDDTANRELADMDEFSDGLKYAISEDEDEDEEENYSDDYDFDRKFEDADFEGESGNVEEENDDYQPLPPPRELDPDKLYALYAFNGHDSSHCQLGQDEPCILLNDQDAYWWLVKRITDGKIGFAPAEILETFPERLARLNCWKNENMSSQSVASSTDSKDDSNKDNESDADSMTPTPALKGYGKGNKSVSFNDVVGYADRFIDDAVEGKSSDSDEDGDNEGEKDDDHGEDDDEDAKVRHRDEFTEAKLNFAKFEDDDMSDVVSDVSFSTSLNTPLNIKKVRRATNKNDVLLKPVSSLVMPLSNNEDEDGPGANQEEVRDEKSKLTDGGEFDTDLKKVFEAPRMPFTNGMAKSDSQNSLSTIGEFSPSSSEWTNDSPSTPVVVEENSGIPSSRAIKDISQYIHANLKIEESSNSENVQEQTQEKTQDKSSPEAIEEKKTQADVQQPKEDPEKQSSVSLHSSSEEDFYMDEQRVISSASVNSSFSGSRVPSNTNVSDPASKPHSLVQHLYAPVFDRMDVLMKQLDDIIRK</sequence>
<feature type="region of interest" description="Disordered" evidence="3">
    <location>
        <begin position="603"/>
        <end position="698"/>
    </location>
</feature>
<dbReference type="PANTHER" id="PTHR47775:SF1">
    <property type="entry name" value="BUD SITE SELECTION PROTEIN 14"/>
    <property type="match status" value="1"/>
</dbReference>
<evidence type="ECO:0000256" key="1">
    <source>
        <dbReference type="ARBA" id="ARBA00022443"/>
    </source>
</evidence>
<feature type="compositionally biased region" description="Basic and acidic residues" evidence="3">
    <location>
        <begin position="193"/>
        <end position="208"/>
    </location>
</feature>
<dbReference type="InterPro" id="IPR001452">
    <property type="entry name" value="SH3_domain"/>
</dbReference>
<feature type="compositionally biased region" description="Acidic residues" evidence="3">
    <location>
        <begin position="411"/>
        <end position="432"/>
    </location>
</feature>
<dbReference type="Gene3D" id="2.30.30.40">
    <property type="entry name" value="SH3 Domains"/>
    <property type="match status" value="1"/>
</dbReference>
<evidence type="ECO:0000313" key="5">
    <source>
        <dbReference type="EMBL" id="CAI4054349.1"/>
    </source>
</evidence>
<feature type="compositionally biased region" description="Polar residues" evidence="3">
    <location>
        <begin position="89"/>
        <end position="103"/>
    </location>
</feature>
<dbReference type="InterPro" id="IPR036028">
    <property type="entry name" value="SH3-like_dom_sf"/>
</dbReference>
<dbReference type="FunFam" id="2.30.30.40:FF:000308">
    <property type="entry name" value="Bud site selection protein"/>
    <property type="match status" value="1"/>
</dbReference>
<evidence type="ECO:0000256" key="3">
    <source>
        <dbReference type="SAM" id="MobiDB-lite"/>
    </source>
</evidence>
<protein>
    <recommendedName>
        <fullName evidence="4">SH3 domain-containing protein</fullName>
    </recommendedName>
</protein>
<keyword evidence="1 2" id="KW-0728">SH3 domain</keyword>
<feature type="compositionally biased region" description="Basic and acidic residues" evidence="3">
    <location>
        <begin position="355"/>
        <end position="365"/>
    </location>
</feature>
<feature type="compositionally biased region" description="Acidic residues" evidence="3">
    <location>
        <begin position="182"/>
        <end position="192"/>
    </location>
</feature>
<feature type="region of interest" description="Disordered" evidence="3">
    <location>
        <begin position="221"/>
        <end position="240"/>
    </location>
</feature>
<dbReference type="GO" id="GO:0008104">
    <property type="term" value="P:intracellular protein localization"/>
    <property type="evidence" value="ECO:0007669"/>
    <property type="project" value="TreeGrafter"/>
</dbReference>
<feature type="compositionally biased region" description="Low complexity" evidence="3">
    <location>
        <begin position="670"/>
        <end position="687"/>
    </location>
</feature>
<gene>
    <name evidence="5" type="primary">SUVC01G0750</name>
    <name evidence="5" type="ORF">SUVC_01G0750</name>
</gene>
<dbReference type="Proteomes" id="UP001162090">
    <property type="component" value="Chromosome 1"/>
</dbReference>
<dbReference type="SUPFAM" id="SSF50044">
    <property type="entry name" value="SH3-domain"/>
    <property type="match status" value="1"/>
</dbReference>
<feature type="compositionally biased region" description="Basic and acidic residues" evidence="3">
    <location>
        <begin position="618"/>
        <end position="649"/>
    </location>
</feature>
<feature type="compositionally biased region" description="Basic and acidic residues" evidence="3">
    <location>
        <begin position="513"/>
        <end position="537"/>
    </location>
</feature>
<dbReference type="SMART" id="SM00326">
    <property type="entry name" value="SH3"/>
    <property type="match status" value="1"/>
</dbReference>
<feature type="region of interest" description="Disordered" evidence="3">
    <location>
        <begin position="66"/>
        <end position="211"/>
    </location>
</feature>
<dbReference type="PROSITE" id="PS50002">
    <property type="entry name" value="SH3"/>
    <property type="match status" value="1"/>
</dbReference>
<evidence type="ECO:0000259" key="4">
    <source>
        <dbReference type="PROSITE" id="PS50002"/>
    </source>
</evidence>
<reference evidence="5" key="1">
    <citation type="submission" date="2022-10" db="EMBL/GenBank/DDBJ databases">
        <authorList>
            <person name="Byrne P K."/>
        </authorList>
    </citation>
    <scope>NUCLEOTIDE SEQUENCE</scope>
    <source>
        <strain evidence="5">CBS7001</strain>
    </source>
</reference>